<evidence type="ECO:0000259" key="20">
    <source>
        <dbReference type="SMART" id="SM01217"/>
    </source>
</evidence>
<keyword evidence="9" id="KW-0378">Hydrolase</keyword>
<proteinExistence type="inferred from homology"/>
<evidence type="ECO:0000256" key="15">
    <source>
        <dbReference type="ARBA" id="ARBA00039579"/>
    </source>
</evidence>
<protein>
    <recommendedName>
        <fullName evidence="15">Probable beta-glucosidase G</fullName>
        <ecNumber evidence="6">3.2.1.21</ecNumber>
    </recommendedName>
    <alternativeName>
        <fullName evidence="16">Beta-D-glucoside glucohydrolase G</fullName>
    </alternativeName>
    <alternativeName>
        <fullName evidence="17">Cellobiase G</fullName>
    </alternativeName>
    <alternativeName>
        <fullName evidence="18">Gentiobiase G</fullName>
    </alternativeName>
</protein>
<evidence type="ECO:0000313" key="22">
    <source>
        <dbReference type="Proteomes" id="UP000566819"/>
    </source>
</evidence>
<name>A0A8H4RHN9_9HELO</name>
<keyword evidence="22" id="KW-1185">Reference proteome</keyword>
<evidence type="ECO:0000256" key="11">
    <source>
        <dbReference type="ARBA" id="ARBA00023277"/>
    </source>
</evidence>
<dbReference type="AlphaFoldDB" id="A0A8H4RHN9"/>
<sequence length="1073" mass="115363">MHIGNILLVASTAVLAVAAPTIEKKSKAAKKFQWFGVNESGAEFGNTALPGRLDKDYTWPPTATIDTLVGKGLNAFRVPIMMERIIPTSMTSTTLNATYESGMTTYINYITSKGAYAILDPHNFARYYGKIIDDYSGFEAFWKTLATVFKDNKLVIFDCNNEPHDMGSVDLGKLMQACINGVRSAGATSQTTSSGNDKALVGLTDPSDKLIYEMHQYLDSDGSGTSATCVSATIGSERLKAATAWLKANNKKAVLGEFAGGANSVCESAVKDMLTYMGANNDVWLGALWWGGGPWWGTYIYTSVSGNVLPFKKRDVSATYSTSWASAISQANNFVNQLNLTEKVGIVTGGSGFCIGNIAAIPRVGFTGICLSDGPTAVNRMDLVSIFPAGLTIAASWDKDLMYQRGFALGSEFKAKGSHVGLGPVAGPLGRSPLGGRNWEGFSPDPYLTGIAMINSITGMQNAGTQSSSKHFIGNEQETQRTNSVDANGDNIDAVSSNIDDRTLHELYLWPFADAVKAGTASVMCSYNRVNETYSCENSPLLNNILKNELGFQGYVVSDWFATHSGAKSANAGLDLTMPGYIDSTDPATSYFGANLTEAVSNGTVSVARLNDMAQRVMTPYFLLGQDKNFPTLDPSSYCVLEVEYETQLPVSERYSFCNTPARDVRSDHATIIRNLGAAGTVLLKNSNQVLPLKTPKTIGVFGNDAADLTDGLTFVDPLPLPGFDIGTLDVGGGSGSGRHTYIVSPIEAIKSRARSIGARVEYITSNAIISTNDFHSIYPTPDVCLVFLKTFTTEGYDRTTFEADWNSTLVVSNVAKRCPNTVVITHSGGINTMPWATNPNVTAILAAHYPGQESGNSIVDILWGDVNPSGRLPYTIPVNASDYDIPIANFTDATIANAWQSNFTEGLLIDYRHFDAKNITPLYEFGFGLSCTNFSIKTPLTLSTLTHTPSTFPASNQPIAPGGNPDLYTPLLNAKTSVTNTGSLSGSTVVQLYVSLPQASVPAGTPIKVLRGFEKVPLNAGETQTIEFQLVRRDLSYWDVDAQNWKIPTGQFTIAIGFSSRDLKSSAEIDML</sequence>
<keyword evidence="12" id="KW-0326">Glycosidase</keyword>
<dbReference type="OrthoDB" id="416222at2759"/>
<comment type="pathway">
    <text evidence="3">Glycan metabolism; cellulose degradation.</text>
</comment>
<evidence type="ECO:0000256" key="18">
    <source>
        <dbReference type="ARBA" id="ARBA00041808"/>
    </source>
</evidence>
<evidence type="ECO:0000256" key="13">
    <source>
        <dbReference type="ARBA" id="ARBA00023326"/>
    </source>
</evidence>
<dbReference type="Gene3D" id="3.20.20.80">
    <property type="entry name" value="Glycosidases"/>
    <property type="match status" value="1"/>
</dbReference>
<evidence type="ECO:0000256" key="2">
    <source>
        <dbReference type="ARBA" id="ARBA00004613"/>
    </source>
</evidence>
<evidence type="ECO:0000313" key="21">
    <source>
        <dbReference type="EMBL" id="KAF4630304.1"/>
    </source>
</evidence>
<dbReference type="Proteomes" id="UP000566819">
    <property type="component" value="Unassembled WGS sequence"/>
</dbReference>
<organism evidence="21 22">
    <name type="scientific">Cudoniella acicularis</name>
    <dbReference type="NCBI Taxonomy" id="354080"/>
    <lineage>
        <taxon>Eukaryota</taxon>
        <taxon>Fungi</taxon>
        <taxon>Dikarya</taxon>
        <taxon>Ascomycota</taxon>
        <taxon>Pezizomycotina</taxon>
        <taxon>Leotiomycetes</taxon>
        <taxon>Helotiales</taxon>
        <taxon>Tricladiaceae</taxon>
        <taxon>Cudoniella</taxon>
    </lineage>
</organism>
<evidence type="ECO:0000256" key="10">
    <source>
        <dbReference type="ARBA" id="ARBA00023180"/>
    </source>
</evidence>
<dbReference type="Gene3D" id="3.20.20.300">
    <property type="entry name" value="Glycoside hydrolase, family 3, N-terminal domain"/>
    <property type="match status" value="1"/>
</dbReference>
<keyword evidence="10" id="KW-0325">Glycoprotein</keyword>
<dbReference type="SMART" id="SM01217">
    <property type="entry name" value="Fn3_like"/>
    <property type="match status" value="1"/>
</dbReference>
<keyword evidence="11" id="KW-0119">Carbohydrate metabolism</keyword>
<dbReference type="Pfam" id="PF00150">
    <property type="entry name" value="Cellulase"/>
    <property type="match status" value="1"/>
</dbReference>
<dbReference type="Pfam" id="PF14310">
    <property type="entry name" value="Fn3-like"/>
    <property type="match status" value="1"/>
</dbReference>
<dbReference type="EC" id="3.2.1.21" evidence="6"/>
<comment type="similarity">
    <text evidence="5">Belongs to the glycosyl hydrolase 5 (cellulase A) family.</text>
</comment>
<dbReference type="Gene3D" id="3.40.50.1700">
    <property type="entry name" value="Glycoside hydrolase family 3 C-terminal domain"/>
    <property type="match status" value="1"/>
</dbReference>
<evidence type="ECO:0000256" key="4">
    <source>
        <dbReference type="ARBA" id="ARBA00005336"/>
    </source>
</evidence>
<dbReference type="EMBL" id="JAAMPI010000564">
    <property type="protein sequence ID" value="KAF4630304.1"/>
    <property type="molecule type" value="Genomic_DNA"/>
</dbReference>
<dbReference type="SUPFAM" id="SSF52279">
    <property type="entry name" value="Beta-D-glucan exohydrolase, C-terminal domain"/>
    <property type="match status" value="1"/>
</dbReference>
<evidence type="ECO:0000256" key="3">
    <source>
        <dbReference type="ARBA" id="ARBA00004987"/>
    </source>
</evidence>
<dbReference type="PANTHER" id="PTHR42715:SF12">
    <property type="entry name" value="BETA-GLUCOSIDASE G-RELATED"/>
    <property type="match status" value="1"/>
</dbReference>
<dbReference type="InterPro" id="IPR001764">
    <property type="entry name" value="Glyco_hydro_3_N"/>
</dbReference>
<comment type="caution">
    <text evidence="21">The sequence shown here is derived from an EMBL/GenBank/DDBJ whole genome shotgun (WGS) entry which is preliminary data.</text>
</comment>
<dbReference type="Gene3D" id="2.60.40.10">
    <property type="entry name" value="Immunoglobulins"/>
    <property type="match status" value="1"/>
</dbReference>
<evidence type="ECO:0000256" key="16">
    <source>
        <dbReference type="ARBA" id="ARBA00041276"/>
    </source>
</evidence>
<reference evidence="21 22" key="1">
    <citation type="submission" date="2020-03" db="EMBL/GenBank/DDBJ databases">
        <title>Draft Genome Sequence of Cudoniella acicularis.</title>
        <authorList>
            <person name="Buettner E."/>
            <person name="Kellner H."/>
        </authorList>
    </citation>
    <scope>NUCLEOTIDE SEQUENCE [LARGE SCALE GENOMIC DNA]</scope>
    <source>
        <strain evidence="21 22">DSM 108380</strain>
    </source>
</reference>
<dbReference type="InterPro" id="IPR017853">
    <property type="entry name" value="GH"/>
</dbReference>
<dbReference type="InterPro" id="IPR013783">
    <property type="entry name" value="Ig-like_fold"/>
</dbReference>
<feature type="domain" description="Fibronectin type III-like" evidence="20">
    <location>
        <begin position="989"/>
        <end position="1061"/>
    </location>
</feature>
<dbReference type="FunFam" id="3.20.20.300:FF:000002">
    <property type="entry name" value="Probable beta-glucosidase"/>
    <property type="match status" value="1"/>
</dbReference>
<evidence type="ECO:0000256" key="12">
    <source>
        <dbReference type="ARBA" id="ARBA00023295"/>
    </source>
</evidence>
<dbReference type="PRINTS" id="PR00133">
    <property type="entry name" value="GLHYDRLASE3"/>
</dbReference>
<evidence type="ECO:0000256" key="19">
    <source>
        <dbReference type="SAM" id="SignalP"/>
    </source>
</evidence>
<dbReference type="PANTHER" id="PTHR42715">
    <property type="entry name" value="BETA-GLUCOSIDASE"/>
    <property type="match status" value="1"/>
</dbReference>
<dbReference type="InterPro" id="IPR036881">
    <property type="entry name" value="Glyco_hydro_3_C_sf"/>
</dbReference>
<keyword evidence="7" id="KW-0964">Secreted</keyword>
<dbReference type="GO" id="GO:0009251">
    <property type="term" value="P:glucan catabolic process"/>
    <property type="evidence" value="ECO:0007669"/>
    <property type="project" value="TreeGrafter"/>
</dbReference>
<comment type="catalytic activity">
    <reaction evidence="1">
        <text>Hydrolysis of terminal, non-reducing beta-D-glucosyl residues with release of beta-D-glucose.</text>
        <dbReference type="EC" id="3.2.1.21"/>
    </reaction>
</comment>
<evidence type="ECO:0000256" key="8">
    <source>
        <dbReference type="ARBA" id="ARBA00022729"/>
    </source>
</evidence>
<dbReference type="Pfam" id="PF01915">
    <property type="entry name" value="Glyco_hydro_3_C"/>
    <property type="match status" value="1"/>
</dbReference>
<dbReference type="SUPFAM" id="SSF51445">
    <property type="entry name" value="(Trans)glycosidases"/>
    <property type="match status" value="2"/>
</dbReference>
<keyword evidence="8 19" id="KW-0732">Signal</keyword>
<feature type="chain" id="PRO_5034092328" description="Probable beta-glucosidase G" evidence="19">
    <location>
        <begin position="19"/>
        <end position="1073"/>
    </location>
</feature>
<evidence type="ECO:0000256" key="17">
    <source>
        <dbReference type="ARBA" id="ARBA00041601"/>
    </source>
</evidence>
<keyword evidence="13" id="KW-0624">Polysaccharide degradation</keyword>
<evidence type="ECO:0000256" key="7">
    <source>
        <dbReference type="ARBA" id="ARBA00022525"/>
    </source>
</evidence>
<dbReference type="InterPro" id="IPR026891">
    <property type="entry name" value="Fn3-like"/>
</dbReference>
<comment type="subcellular location">
    <subcellularLocation>
        <location evidence="2">Secreted</location>
    </subcellularLocation>
</comment>
<dbReference type="InterPro" id="IPR050288">
    <property type="entry name" value="Cellulose_deg_GH3"/>
</dbReference>
<dbReference type="InterPro" id="IPR001547">
    <property type="entry name" value="Glyco_hydro_5"/>
</dbReference>
<evidence type="ECO:0000256" key="14">
    <source>
        <dbReference type="ARBA" id="ARBA00024983"/>
    </source>
</evidence>
<comment type="function">
    <text evidence="14">Beta-glucosidases are one of a number of cellulolytic enzymes involved in the degradation of cellulosic biomass. Catalyzes the last step releasing glucose from the inhibitory cellobiose.</text>
</comment>
<dbReference type="InterPro" id="IPR036962">
    <property type="entry name" value="Glyco_hydro_3_N_sf"/>
</dbReference>
<gene>
    <name evidence="21" type="ORF">G7Y89_g7831</name>
</gene>
<feature type="signal peptide" evidence="19">
    <location>
        <begin position="1"/>
        <end position="18"/>
    </location>
</feature>
<evidence type="ECO:0000256" key="6">
    <source>
        <dbReference type="ARBA" id="ARBA00012744"/>
    </source>
</evidence>
<dbReference type="Pfam" id="PF00933">
    <property type="entry name" value="Glyco_hydro_3"/>
    <property type="match status" value="1"/>
</dbReference>
<evidence type="ECO:0000256" key="5">
    <source>
        <dbReference type="ARBA" id="ARBA00005641"/>
    </source>
</evidence>
<accession>A0A8H4RHN9</accession>
<dbReference type="GO" id="GO:0008422">
    <property type="term" value="F:beta-glucosidase activity"/>
    <property type="evidence" value="ECO:0007669"/>
    <property type="project" value="UniProtKB-EC"/>
</dbReference>
<dbReference type="GO" id="GO:0005576">
    <property type="term" value="C:extracellular region"/>
    <property type="evidence" value="ECO:0007669"/>
    <property type="project" value="UniProtKB-SubCell"/>
</dbReference>
<comment type="similarity">
    <text evidence="4">Belongs to the glycosyl hydrolase 3 family.</text>
</comment>
<evidence type="ECO:0000256" key="9">
    <source>
        <dbReference type="ARBA" id="ARBA00022801"/>
    </source>
</evidence>
<evidence type="ECO:0000256" key="1">
    <source>
        <dbReference type="ARBA" id="ARBA00000448"/>
    </source>
</evidence>
<dbReference type="InterPro" id="IPR002772">
    <property type="entry name" value="Glyco_hydro_3_C"/>
</dbReference>